<accession>A0ACC1DG96</accession>
<dbReference type="EMBL" id="CM034388">
    <property type="protein sequence ID" value="KAJ0182886.1"/>
    <property type="molecule type" value="Genomic_DNA"/>
</dbReference>
<gene>
    <name evidence="1" type="ORF">K1T71_000862</name>
</gene>
<dbReference type="Proteomes" id="UP000824533">
    <property type="component" value="Linkage Group LG02"/>
</dbReference>
<name>A0ACC1DG96_9NEOP</name>
<sequence length="644" mass="72803">MFVKLDIFLIIILNMLIDLINGGRNKNLVINKKGLEKVDSFSVGLMFFVDLNNTSSNDINLEIKNGQCCLKNGDNIDCETLELIGCTDTIPGGTSKTINLVAPILGPVQRKGYCIAHIDTWGVDKRKMRNPIKLNFDIKLKEFDSKKPVNICSTIDQDPLNDCKPVDCDLHYNGYKPLFDNKTKRCVRAVDCLTNTNKILNPHINKCVDNSINTGDIQFVKSLTKNQRKAKDILIIRNAKKLAASVNDTQLINTKIDTNNFKEGIEIKNMSFLKKVKAYFSCNKYTFSILGLVIFVQCVLICSMLYFVTKSCGCRKKKMVERKYFNYRQDASVTTPLIDTSNIDTETTDYQYLSEYSDIDKKIKCYKACQKERKNNVKLSLSDDILSKCINRRDWTKPRSETIPELPKEEDFRSKDFKKSTIVTPEKIDDVKIIIENNIEQPKSNAVMEDKEMTTVKSIVKIIENKNDTPNLQRVSSEKEIKCHSYNYNEANSNLTGFKPSTHSKNLGFFNSGKEKKGTISLSTEKGAQATFSNDSIDDFLSERGVVYLAGENMSKYSFSSSSNPIKSSSTSISSRTSKNNVVKNVLSLLKRKSKVTSSDPILKKSKQSIDLELIHMSRASVFSSSNDTDCKGFKRLKDSRTSL</sequence>
<keyword evidence="2" id="KW-1185">Reference proteome</keyword>
<evidence type="ECO:0000313" key="1">
    <source>
        <dbReference type="EMBL" id="KAJ0182886.1"/>
    </source>
</evidence>
<organism evidence="1 2">
    <name type="scientific">Dendrolimus kikuchii</name>
    <dbReference type="NCBI Taxonomy" id="765133"/>
    <lineage>
        <taxon>Eukaryota</taxon>
        <taxon>Metazoa</taxon>
        <taxon>Ecdysozoa</taxon>
        <taxon>Arthropoda</taxon>
        <taxon>Hexapoda</taxon>
        <taxon>Insecta</taxon>
        <taxon>Pterygota</taxon>
        <taxon>Neoptera</taxon>
        <taxon>Endopterygota</taxon>
        <taxon>Lepidoptera</taxon>
        <taxon>Glossata</taxon>
        <taxon>Ditrysia</taxon>
        <taxon>Bombycoidea</taxon>
        <taxon>Lasiocampidae</taxon>
        <taxon>Dendrolimus</taxon>
    </lineage>
</organism>
<protein>
    <submittedName>
        <fullName evidence="1">Uncharacterized protein</fullName>
    </submittedName>
</protein>
<comment type="caution">
    <text evidence="1">The sequence shown here is derived from an EMBL/GenBank/DDBJ whole genome shotgun (WGS) entry which is preliminary data.</text>
</comment>
<reference evidence="1 2" key="1">
    <citation type="journal article" date="2021" name="Front. Genet.">
        <title>Chromosome-Level Genome Assembly Reveals Significant Gene Expansion in the Toll and IMD Signaling Pathways of Dendrolimus kikuchii.</title>
        <authorList>
            <person name="Zhou J."/>
            <person name="Wu P."/>
            <person name="Xiong Z."/>
            <person name="Liu N."/>
            <person name="Zhao N."/>
            <person name="Ji M."/>
            <person name="Qiu Y."/>
            <person name="Yang B."/>
        </authorList>
    </citation>
    <scope>NUCLEOTIDE SEQUENCE [LARGE SCALE GENOMIC DNA]</scope>
    <source>
        <strain evidence="1">Ann1</strain>
    </source>
</reference>
<proteinExistence type="predicted"/>
<evidence type="ECO:0000313" key="2">
    <source>
        <dbReference type="Proteomes" id="UP000824533"/>
    </source>
</evidence>